<reference evidence="1" key="1">
    <citation type="submission" date="2014-12" db="EMBL/GenBank/DDBJ databases">
        <title>Insight into the proteome of Arion vulgaris.</title>
        <authorList>
            <person name="Aradska J."/>
            <person name="Bulat T."/>
            <person name="Smidak R."/>
            <person name="Sarate P."/>
            <person name="Gangsoo J."/>
            <person name="Sialana F."/>
            <person name="Bilban M."/>
            <person name="Lubec G."/>
        </authorList>
    </citation>
    <scope>NUCLEOTIDE SEQUENCE</scope>
    <source>
        <tissue evidence="1">Skin</tissue>
    </source>
</reference>
<sequence>MSNTTNFEINVSSSTNLFHKIATMLPTPTQKSRHIQAYLHAATFTFSKLGTFFSSTFPPQCSLYRLFLHRTWF</sequence>
<organism evidence="1">
    <name type="scientific">Arion vulgaris</name>
    <dbReference type="NCBI Taxonomy" id="1028688"/>
    <lineage>
        <taxon>Eukaryota</taxon>
        <taxon>Metazoa</taxon>
        <taxon>Spiralia</taxon>
        <taxon>Lophotrochozoa</taxon>
        <taxon>Mollusca</taxon>
        <taxon>Gastropoda</taxon>
        <taxon>Heterobranchia</taxon>
        <taxon>Euthyneura</taxon>
        <taxon>Panpulmonata</taxon>
        <taxon>Eupulmonata</taxon>
        <taxon>Stylommatophora</taxon>
        <taxon>Helicina</taxon>
        <taxon>Arionoidea</taxon>
        <taxon>Arionidae</taxon>
        <taxon>Arion</taxon>
    </lineage>
</organism>
<evidence type="ECO:0000313" key="1">
    <source>
        <dbReference type="EMBL" id="CEK70249.1"/>
    </source>
</evidence>
<gene>
    <name evidence="1" type="primary">ORF73421</name>
</gene>
<protein>
    <submittedName>
        <fullName evidence="1">Uncharacterized protein</fullName>
    </submittedName>
</protein>
<proteinExistence type="predicted"/>
<dbReference type="AlphaFoldDB" id="A0A0B6ZNK4"/>
<accession>A0A0B6ZNK4</accession>
<dbReference type="EMBL" id="HACG01023384">
    <property type="protein sequence ID" value="CEK70249.1"/>
    <property type="molecule type" value="Transcribed_RNA"/>
</dbReference>
<name>A0A0B6ZNK4_9EUPU</name>